<dbReference type="Proteomes" id="UP000215767">
    <property type="component" value="Unassembled WGS sequence"/>
</dbReference>
<reference evidence="2" key="1">
    <citation type="submission" date="2017-05" db="EMBL/GenBank/DDBJ databases">
        <title>Complete and WGS of Bordetella genogroups.</title>
        <authorList>
            <person name="Spilker T."/>
            <person name="Lipuma J."/>
        </authorList>
    </citation>
    <scope>NUCLEOTIDE SEQUENCE [LARGE SCALE GENOMIC DNA]</scope>
    <source>
        <strain evidence="2">AU8856</strain>
    </source>
</reference>
<dbReference type="OrthoDB" id="8622636at2"/>
<comment type="caution">
    <text evidence="1">The sequence shown here is derived from an EMBL/GenBank/DDBJ whole genome shotgun (WGS) entry which is preliminary data.</text>
</comment>
<dbReference type="RefSeq" id="WP_094843427.1">
    <property type="nucleotide sequence ID" value="NZ_NEVS01000004.1"/>
</dbReference>
<name>A0A261UL01_9BORD</name>
<dbReference type="AlphaFoldDB" id="A0A261UL01"/>
<dbReference type="EMBL" id="NEVS01000004">
    <property type="protein sequence ID" value="OZI62042.1"/>
    <property type="molecule type" value="Genomic_DNA"/>
</dbReference>
<keyword evidence="2" id="KW-1185">Reference proteome</keyword>
<dbReference type="Gene3D" id="1.25.40.10">
    <property type="entry name" value="Tetratricopeptide repeat domain"/>
    <property type="match status" value="2"/>
</dbReference>
<gene>
    <name evidence="1" type="ORF">CAL28_22705</name>
</gene>
<evidence type="ECO:0008006" key="3">
    <source>
        <dbReference type="Google" id="ProtNLM"/>
    </source>
</evidence>
<dbReference type="SUPFAM" id="SSF48452">
    <property type="entry name" value="TPR-like"/>
    <property type="match status" value="2"/>
</dbReference>
<evidence type="ECO:0000313" key="1">
    <source>
        <dbReference type="EMBL" id="OZI62042.1"/>
    </source>
</evidence>
<evidence type="ECO:0000313" key="2">
    <source>
        <dbReference type="Proteomes" id="UP000215767"/>
    </source>
</evidence>
<protein>
    <recommendedName>
        <fullName evidence="3">Capsular biosynthesis protein</fullName>
    </recommendedName>
</protein>
<sequence length="826" mass="91313">MATFTIAPIGTCRIHTPLRDAVGRFPLKLQLGRNYGFVHTSAEALQQARFMYGQAEIPADVQRLIFRPSNGGQAHRATHKPADLYMIELSSRKLLTIDGSPIQSNYLGRYFSEFFADRTRARMFWSLATPDKLAERKAQLQQDAVFKSLPADDRELLVRILKRDMADDEIEGEMGQLVELLGKDKVVFVTHVNALTPDNVPIEQRQQLISAVEAGAQRIGVPCYDPTPLMNKIGQADALENGGLDLTHYTEAFAERLCADWYKSYIRPRISTPAPAPAATRLAADEAAERIEKIWDAGDLREASRRVRDVLRRHPGLPDHVTLMARMQGELGDYEGAIALLETADGAVASGSKAEQILMRNHFNLGHYDVAYSLAAGLLGDEIETPEIVRIVAASSAQLGNVDESLGKWKQLFRIASPGDAYALEAADTVLSMLQAGGDMDAVIRWVNEVRAAMPSYGRGFAVLWRDRLMAGDRTGLRSLAAESPELSELEALELVKEATWRGCLVAAAALAVSCGLLKTDQEDIRAWLDAQSSAWAEEGGRALEEGRLRDAAERTCAHRLLAPDALAGVRAQRAFERAMRLAVRGALVAGNHKEVIELTDIALDAHIDFPELDAMRGRAADALGDKKTAMRHLELAASGDSAQFSTQLYFARVAFNGGWFGEAIDAYTAIQANASADQSAKEEAERQLRRLGPRSIRAARLALSRGEHLEAWKLLDRVAQSWPEMPEVAHEKRRVLAVLYAEARALDPSSTGERLALGEKILRLVPDDAIGLRLAAVGAMRLHRFEQALPYWEALKKLSDKPEQFDHYIERCQVWIEKLNRRKAA</sequence>
<accession>A0A261UL01</accession>
<organism evidence="1 2">
    <name type="scientific">Bordetella genomosp. 11</name>
    <dbReference type="NCBI Taxonomy" id="1416808"/>
    <lineage>
        <taxon>Bacteria</taxon>
        <taxon>Pseudomonadati</taxon>
        <taxon>Pseudomonadota</taxon>
        <taxon>Betaproteobacteria</taxon>
        <taxon>Burkholderiales</taxon>
        <taxon>Alcaligenaceae</taxon>
        <taxon>Bordetella</taxon>
    </lineage>
</organism>
<proteinExistence type="predicted"/>
<dbReference type="InterPro" id="IPR011990">
    <property type="entry name" value="TPR-like_helical_dom_sf"/>
</dbReference>